<organism evidence="1 2">
    <name type="scientific">Azospirillum palustre</name>
    <dbReference type="NCBI Taxonomy" id="2044885"/>
    <lineage>
        <taxon>Bacteria</taxon>
        <taxon>Pseudomonadati</taxon>
        <taxon>Pseudomonadota</taxon>
        <taxon>Alphaproteobacteria</taxon>
        <taxon>Rhodospirillales</taxon>
        <taxon>Azospirillaceae</taxon>
        <taxon>Azospirillum</taxon>
    </lineage>
</organism>
<comment type="caution">
    <text evidence="1">The sequence shown here is derived from an EMBL/GenBank/DDBJ whole genome shotgun (WGS) entry which is preliminary data.</text>
</comment>
<evidence type="ECO:0000313" key="2">
    <source>
        <dbReference type="Proteomes" id="UP000225379"/>
    </source>
</evidence>
<dbReference type="EMBL" id="PDKW01000043">
    <property type="protein sequence ID" value="PGH53113.1"/>
    <property type="molecule type" value="Genomic_DNA"/>
</dbReference>
<dbReference type="RefSeq" id="WP_098739205.1">
    <property type="nucleotide sequence ID" value="NZ_PDKW01000043.1"/>
</dbReference>
<proteinExistence type="predicted"/>
<dbReference type="Proteomes" id="UP000225379">
    <property type="component" value="Unassembled WGS sequence"/>
</dbReference>
<reference evidence="2" key="1">
    <citation type="submission" date="2017-10" db="EMBL/GenBank/DDBJ databases">
        <authorList>
            <person name="Kravchenko I.K."/>
            <person name="Grouzdev D.S."/>
        </authorList>
    </citation>
    <scope>NUCLEOTIDE SEQUENCE [LARGE SCALE GENOMIC DNA]</scope>
    <source>
        <strain evidence="2">B2</strain>
    </source>
</reference>
<name>A0A2B8B6C6_9PROT</name>
<dbReference type="AlphaFoldDB" id="A0A2B8B6C6"/>
<keyword evidence="2" id="KW-1185">Reference proteome</keyword>
<accession>A0A2B8B6C6</accession>
<protein>
    <submittedName>
        <fullName evidence="1">Uncharacterized protein</fullName>
    </submittedName>
</protein>
<dbReference type="OrthoDB" id="1441538at2"/>
<gene>
    <name evidence="1" type="ORF">CRT60_24675</name>
</gene>
<sequence>MFHPEALEPIVAFLRGIGMQVVYGDAAHGGFLPGVNIQAGALHVDPETLLGPGDLLHEAGHIIVLPRRYWPSLGRDVQADIDTILADQTARDGSPDPILTRAARQGEFMSQAWSYAVVQNLGLPQECLFFPGSYRCSGYEGTHPMLAWIEQGTHSGLINLAQADFTGYAGMFAFMGDNGLAPFPQMAKWTLD</sequence>
<evidence type="ECO:0000313" key="1">
    <source>
        <dbReference type="EMBL" id="PGH53113.1"/>
    </source>
</evidence>